<evidence type="ECO:0000313" key="1">
    <source>
        <dbReference type="EMBL" id="MBP0725538.1"/>
    </source>
</evidence>
<dbReference type="EMBL" id="JAGIYQ010000005">
    <property type="protein sequence ID" value="MBP0725538.1"/>
    <property type="molecule type" value="Genomic_DNA"/>
</dbReference>
<organism evidence="1 2">
    <name type="scientific">Gottfriedia endophytica</name>
    <dbReference type="NCBI Taxonomy" id="2820819"/>
    <lineage>
        <taxon>Bacteria</taxon>
        <taxon>Bacillati</taxon>
        <taxon>Bacillota</taxon>
        <taxon>Bacilli</taxon>
        <taxon>Bacillales</taxon>
        <taxon>Bacillaceae</taxon>
        <taxon>Gottfriedia</taxon>
    </lineage>
</organism>
<proteinExistence type="predicted"/>
<reference evidence="1" key="1">
    <citation type="submission" date="2021-04" db="EMBL/GenBank/DDBJ databases">
        <title>Genome seq and assembly of Bacillus sp.</title>
        <authorList>
            <person name="Chhetri G."/>
        </authorList>
    </citation>
    <scope>NUCLEOTIDE SEQUENCE</scope>
    <source>
        <strain evidence="1">RG28</strain>
    </source>
</reference>
<dbReference type="RefSeq" id="WP_209405185.1">
    <property type="nucleotide sequence ID" value="NZ_JAGIYQ010000005.1"/>
</dbReference>
<keyword evidence="2" id="KW-1185">Reference proteome</keyword>
<dbReference type="Proteomes" id="UP000682134">
    <property type="component" value="Unassembled WGS sequence"/>
</dbReference>
<sequence>MYEMKLKNFDRFQEQMEFLTRNFPHEVESILDDTGKSLLKMSQQRTPVETNHIKKSWRKSEVVRENGVFKIRVWNEEHVAMHLELGHKIVKNGIVVGRVRGVHMFAVPKRKINKQIPRRLRKIFNRLADGI</sequence>
<dbReference type="InterPro" id="IPR010064">
    <property type="entry name" value="HK97-gp10_tail"/>
</dbReference>
<dbReference type="AlphaFoldDB" id="A0A940SKR6"/>
<comment type="caution">
    <text evidence="1">The sequence shown here is derived from an EMBL/GenBank/DDBJ whole genome shotgun (WGS) entry which is preliminary data.</text>
</comment>
<accession>A0A940SKR6</accession>
<dbReference type="Pfam" id="PF04883">
    <property type="entry name" value="HK97-gp10_like"/>
    <property type="match status" value="1"/>
</dbReference>
<gene>
    <name evidence="1" type="ORF">J5Y03_10095</name>
</gene>
<protein>
    <submittedName>
        <fullName evidence="1">HK97 gp10 family phage protein</fullName>
    </submittedName>
</protein>
<name>A0A940SKR6_9BACI</name>
<evidence type="ECO:0000313" key="2">
    <source>
        <dbReference type="Proteomes" id="UP000682134"/>
    </source>
</evidence>